<feature type="active site" description="Tele-AMP-histidine intermediate" evidence="1">
    <location>
        <position position="110"/>
    </location>
</feature>
<dbReference type="GO" id="GO:0003824">
    <property type="term" value="F:catalytic activity"/>
    <property type="evidence" value="ECO:0007669"/>
    <property type="project" value="InterPro"/>
</dbReference>
<protein>
    <submittedName>
        <fullName evidence="5">Histidine triad (HIT) protein</fullName>
    </submittedName>
</protein>
<evidence type="ECO:0000256" key="1">
    <source>
        <dbReference type="PIRSR" id="PIRSR601310-1"/>
    </source>
</evidence>
<dbReference type="InterPro" id="IPR019808">
    <property type="entry name" value="Histidine_triad_CS"/>
</dbReference>
<evidence type="ECO:0000256" key="2">
    <source>
        <dbReference type="PIRSR" id="PIRSR601310-3"/>
    </source>
</evidence>
<sequence>MRENNYTGVFMQDDCVFCKIVKKELPSKIEYEDDDLIVFQNINPIAPVHVLVVPKKHTKNLSDVSTSDKEMLGKLLLVVKEMSTKLGISSAFRVATANGENAGQTVFHLHFHLTGGWKEKYNRDEDKA</sequence>
<comment type="caution">
    <text evidence="5">The sequence shown here is derived from an EMBL/GenBank/DDBJ whole genome shotgun (WGS) entry which is preliminary data.</text>
</comment>
<feature type="short sequence motif" description="Histidine triad motif" evidence="2 3">
    <location>
        <begin position="108"/>
        <end position="112"/>
    </location>
</feature>
<evidence type="ECO:0000256" key="3">
    <source>
        <dbReference type="PROSITE-ProRule" id="PRU00464"/>
    </source>
</evidence>
<dbReference type="PROSITE" id="PS51084">
    <property type="entry name" value="HIT_2"/>
    <property type="match status" value="1"/>
</dbReference>
<dbReference type="PANTHER" id="PTHR23089">
    <property type="entry name" value="HISTIDINE TRIAD HIT PROTEIN"/>
    <property type="match status" value="1"/>
</dbReference>
<evidence type="ECO:0000313" key="5">
    <source>
        <dbReference type="EMBL" id="KKU09109.1"/>
    </source>
</evidence>
<name>A0A0G1MLS5_9BACT</name>
<reference evidence="5 6" key="1">
    <citation type="journal article" date="2015" name="Nature">
        <title>rRNA introns, odd ribosomes, and small enigmatic genomes across a large radiation of phyla.</title>
        <authorList>
            <person name="Brown C.T."/>
            <person name="Hug L.A."/>
            <person name="Thomas B.C."/>
            <person name="Sharon I."/>
            <person name="Castelle C.J."/>
            <person name="Singh A."/>
            <person name="Wilkins M.J."/>
            <person name="Williams K.H."/>
            <person name="Banfield J.F."/>
        </authorList>
    </citation>
    <scope>NUCLEOTIDE SEQUENCE [LARGE SCALE GENOMIC DNA]</scope>
</reference>
<dbReference type="CDD" id="cd01276">
    <property type="entry name" value="PKCI_related"/>
    <property type="match status" value="1"/>
</dbReference>
<dbReference type="Gene3D" id="3.30.428.10">
    <property type="entry name" value="HIT-like"/>
    <property type="match status" value="1"/>
</dbReference>
<dbReference type="InterPro" id="IPR036265">
    <property type="entry name" value="HIT-like_sf"/>
</dbReference>
<feature type="domain" description="HIT" evidence="4">
    <location>
        <begin position="16"/>
        <end position="123"/>
    </location>
</feature>
<proteinExistence type="predicted"/>
<accession>A0A0G1MLS5</accession>
<dbReference type="InterPro" id="IPR011146">
    <property type="entry name" value="HIT-like"/>
</dbReference>
<dbReference type="AlphaFoldDB" id="A0A0G1MLS5"/>
<dbReference type="PROSITE" id="PS00892">
    <property type="entry name" value="HIT_1"/>
    <property type="match status" value="1"/>
</dbReference>
<dbReference type="InterPro" id="IPR001310">
    <property type="entry name" value="Histidine_triad_HIT"/>
</dbReference>
<dbReference type="SUPFAM" id="SSF54197">
    <property type="entry name" value="HIT-like"/>
    <property type="match status" value="1"/>
</dbReference>
<dbReference type="Proteomes" id="UP000034329">
    <property type="component" value="Unassembled WGS sequence"/>
</dbReference>
<dbReference type="EMBL" id="LCLA01000049">
    <property type="protein sequence ID" value="KKU09109.1"/>
    <property type="molecule type" value="Genomic_DNA"/>
</dbReference>
<gene>
    <name evidence="5" type="ORF">UX13_C0049G0002</name>
</gene>
<evidence type="ECO:0000259" key="4">
    <source>
        <dbReference type="PROSITE" id="PS51084"/>
    </source>
</evidence>
<dbReference type="Pfam" id="PF01230">
    <property type="entry name" value="HIT"/>
    <property type="match status" value="1"/>
</dbReference>
<organism evidence="5 6">
    <name type="scientific">Candidatus Woesebacteria bacterium GW2011_GWB1_45_5</name>
    <dbReference type="NCBI Taxonomy" id="1618581"/>
    <lineage>
        <taxon>Bacteria</taxon>
        <taxon>Candidatus Woeseibacteriota</taxon>
    </lineage>
</organism>
<dbReference type="PRINTS" id="PR00332">
    <property type="entry name" value="HISTRIAD"/>
</dbReference>
<evidence type="ECO:0000313" key="6">
    <source>
        <dbReference type="Proteomes" id="UP000034329"/>
    </source>
</evidence>